<gene>
    <name evidence="5" type="ORF">NK118_09065</name>
</gene>
<dbReference type="InterPro" id="IPR001347">
    <property type="entry name" value="SIS_dom"/>
</dbReference>
<proteinExistence type="predicted"/>
<keyword evidence="6" id="KW-1185">Reference proteome</keyword>
<evidence type="ECO:0000313" key="6">
    <source>
        <dbReference type="Proteomes" id="UP001523565"/>
    </source>
</evidence>
<evidence type="ECO:0000313" key="5">
    <source>
        <dbReference type="EMBL" id="MCP1110401.1"/>
    </source>
</evidence>
<dbReference type="EMBL" id="JAMZFV010000012">
    <property type="protein sequence ID" value="MCP1110401.1"/>
    <property type="molecule type" value="Genomic_DNA"/>
</dbReference>
<dbReference type="Pfam" id="PF01380">
    <property type="entry name" value="SIS"/>
    <property type="match status" value="1"/>
</dbReference>
<evidence type="ECO:0000259" key="4">
    <source>
        <dbReference type="Pfam" id="PF01380"/>
    </source>
</evidence>
<dbReference type="InterPro" id="IPR046348">
    <property type="entry name" value="SIS_dom_sf"/>
</dbReference>
<evidence type="ECO:0000256" key="1">
    <source>
        <dbReference type="ARBA" id="ARBA00001031"/>
    </source>
</evidence>
<dbReference type="SUPFAM" id="SSF53697">
    <property type="entry name" value="SIS domain"/>
    <property type="match status" value="1"/>
</dbReference>
<accession>A0ABT1EL52</accession>
<name>A0ABT1EL52_9FIRM</name>
<sequence>MNVLLQNIYEQPLELKKVLQDLREEKIEEVLLISKLMSEAEEIVLTSMGSAFYSLMPMYEALRAMLNIRVSLVETADLIQHPERMKKEALYIMMSRSGESREVADFSQYLKDNQYTSVAVTMTPNSTMAKNCTYVLHDIASYDAIVCIKAYSSLALCGLFLVSLMGKERPDSALLQKLEHAFTWMETNKKAIFEEIQKIPYFAEADGYYLLSRGYGINMMRSGSLWIEETAKIMSNVMSIDNFYHGPMEVIRFSKQVAQKTIPIFLDVLPDARSQMIWGKINESVSESIYIGAAGKEAVGGVCLNYPEFELPAAYTTLIIALYLQLISYQCAVAKGIEPGTFLDEGWVVL</sequence>
<comment type="catalytic activity">
    <reaction evidence="1">
        <text>D-fructose 6-phosphate + L-glutamine = D-glucosamine 6-phosphate + L-glutamate</text>
        <dbReference type="Rhea" id="RHEA:13237"/>
        <dbReference type="ChEBI" id="CHEBI:29985"/>
        <dbReference type="ChEBI" id="CHEBI:58359"/>
        <dbReference type="ChEBI" id="CHEBI:58725"/>
        <dbReference type="ChEBI" id="CHEBI:61527"/>
        <dbReference type="EC" id="2.6.1.16"/>
    </reaction>
</comment>
<evidence type="ECO:0000256" key="2">
    <source>
        <dbReference type="ARBA" id="ARBA00012916"/>
    </source>
</evidence>
<dbReference type="Proteomes" id="UP001523565">
    <property type="component" value="Unassembled WGS sequence"/>
</dbReference>
<dbReference type="EC" id="2.6.1.16" evidence="2"/>
<comment type="caution">
    <text evidence="5">The sequence shown here is derived from an EMBL/GenBank/DDBJ whole genome shotgun (WGS) entry which is preliminary data.</text>
</comment>
<feature type="domain" description="SIS" evidence="4">
    <location>
        <begin position="71"/>
        <end position="144"/>
    </location>
</feature>
<dbReference type="Gene3D" id="3.40.50.10490">
    <property type="entry name" value="Glucose-6-phosphate isomerase like protein, domain 1"/>
    <property type="match status" value="2"/>
</dbReference>
<reference evidence="5 6" key="1">
    <citation type="journal article" date="2022" name="Genome Biol. Evol.">
        <title>Host diet, physiology and behaviors set the stage for Lachnospiraceae cladogenesis.</title>
        <authorList>
            <person name="Vera-Ponce De Leon A."/>
            <person name="Schneider M."/>
            <person name="Jahnes B.C."/>
            <person name="Sadowski V."/>
            <person name="Camuy-Velez L.A."/>
            <person name="Duan J."/>
            <person name="Sabree Z.L."/>
        </authorList>
    </citation>
    <scope>NUCLEOTIDE SEQUENCE [LARGE SCALE GENOMIC DNA]</scope>
    <source>
        <strain evidence="5 6">PAL227</strain>
    </source>
</reference>
<organism evidence="5 6">
    <name type="scientific">Ohessyouella blattaphilus</name>
    <dbReference type="NCBI Taxonomy" id="2949333"/>
    <lineage>
        <taxon>Bacteria</taxon>
        <taxon>Bacillati</taxon>
        <taxon>Bacillota</taxon>
        <taxon>Clostridia</taxon>
        <taxon>Lachnospirales</taxon>
        <taxon>Lachnospiraceae</taxon>
        <taxon>Ohessyouella</taxon>
    </lineage>
</organism>
<dbReference type="RefSeq" id="WP_262069282.1">
    <property type="nucleotide sequence ID" value="NZ_JAMXOC010000012.1"/>
</dbReference>
<evidence type="ECO:0000256" key="3">
    <source>
        <dbReference type="ARBA" id="ARBA00016090"/>
    </source>
</evidence>
<dbReference type="PANTHER" id="PTHR10937:SF0">
    <property type="entry name" value="GLUTAMINE--FRUCTOSE-6-PHOSPHATE TRANSAMINASE (ISOMERIZING)"/>
    <property type="match status" value="1"/>
</dbReference>
<protein>
    <recommendedName>
        <fullName evidence="3">Glutamine--fructose-6-phosphate aminotransferase [isomerizing]</fullName>
        <ecNumber evidence="2">2.6.1.16</ecNumber>
    </recommendedName>
</protein>
<dbReference type="PANTHER" id="PTHR10937">
    <property type="entry name" value="GLUCOSAMINE--FRUCTOSE-6-PHOSPHATE AMINOTRANSFERASE, ISOMERIZING"/>
    <property type="match status" value="1"/>
</dbReference>